<dbReference type="Gene3D" id="2.60.40.10">
    <property type="entry name" value="Immunoglobulins"/>
    <property type="match status" value="1"/>
</dbReference>
<dbReference type="InterPro" id="IPR013783">
    <property type="entry name" value="Ig-like_fold"/>
</dbReference>
<accession>A0AAU8GV40</accession>
<gene>
    <name evidence="2" type="ORF">V4D30_08510</name>
</gene>
<sequence length="157" mass="18227">MKKSLNSAYFFLFLTIICLQLLLSNDVYAHKVSAYAYRDGDKVVGECYFVDGSPCKNSKVEVYDSRGKKITETTTDEKGRFSFKTSEAGQLKIVIPAGEGHRTEYTLEAAEKPEKKEVKKQEPVKETQKQRDLLRRQSTKRNSNRLLMRQWMQNFRD</sequence>
<name>A0AAU8GV40_9BACT</name>
<evidence type="ECO:0000313" key="2">
    <source>
        <dbReference type="EMBL" id="XCH46376.1"/>
    </source>
</evidence>
<dbReference type="EMBL" id="CP144373">
    <property type="protein sequence ID" value="XCH46376.1"/>
    <property type="molecule type" value="Genomic_DNA"/>
</dbReference>
<dbReference type="KEGG" id="taut:V4D30_08510"/>
<dbReference type="SUPFAM" id="SSF49478">
    <property type="entry name" value="Cna protein B-type domain"/>
    <property type="match status" value="1"/>
</dbReference>
<feature type="region of interest" description="Disordered" evidence="1">
    <location>
        <begin position="107"/>
        <end position="143"/>
    </location>
</feature>
<reference evidence="2" key="1">
    <citation type="submission" date="2024-01" db="EMBL/GenBank/DDBJ databases">
        <title>The first autotrophic representatives of the genus Thermodesulfovibrio.</title>
        <authorList>
            <person name="Maltseva A.I."/>
            <person name="Elcheninov A.G."/>
            <person name="Kublanov I.V."/>
            <person name="Lebedinsky A.V."/>
            <person name="Frolov E.N."/>
        </authorList>
    </citation>
    <scope>NUCLEOTIDE SEQUENCE</scope>
    <source>
        <strain evidence="2">3907-1M</strain>
    </source>
</reference>
<proteinExistence type="predicted"/>
<dbReference type="RefSeq" id="WP_353683913.1">
    <property type="nucleotide sequence ID" value="NZ_CP144373.1"/>
</dbReference>
<evidence type="ECO:0000256" key="1">
    <source>
        <dbReference type="SAM" id="MobiDB-lite"/>
    </source>
</evidence>
<feature type="compositionally biased region" description="Basic and acidic residues" evidence="1">
    <location>
        <begin position="107"/>
        <end position="135"/>
    </location>
</feature>
<organism evidence="2">
    <name type="scientific">Thermodesulfovibrio autotrophicus</name>
    <dbReference type="NCBI Taxonomy" id="3118333"/>
    <lineage>
        <taxon>Bacteria</taxon>
        <taxon>Pseudomonadati</taxon>
        <taxon>Nitrospirota</taxon>
        <taxon>Thermodesulfovibrionia</taxon>
        <taxon>Thermodesulfovibrionales</taxon>
        <taxon>Thermodesulfovibrionaceae</taxon>
        <taxon>Thermodesulfovibrio</taxon>
    </lineage>
</organism>
<protein>
    <recommendedName>
        <fullName evidence="3">Carboxypeptidase regulatory-like domain-containing protein</fullName>
    </recommendedName>
</protein>
<evidence type="ECO:0008006" key="3">
    <source>
        <dbReference type="Google" id="ProtNLM"/>
    </source>
</evidence>
<dbReference type="AlphaFoldDB" id="A0AAU8GV40"/>